<gene>
    <name evidence="1" type="ORF">L6452_16321</name>
</gene>
<name>A0ACB9C0E1_ARCLA</name>
<proteinExistence type="predicted"/>
<comment type="caution">
    <text evidence="1">The sequence shown here is derived from an EMBL/GenBank/DDBJ whole genome shotgun (WGS) entry which is preliminary data.</text>
</comment>
<protein>
    <submittedName>
        <fullName evidence="1">Uncharacterized protein</fullName>
    </submittedName>
</protein>
<organism evidence="1 2">
    <name type="scientific">Arctium lappa</name>
    <name type="common">Greater burdock</name>
    <name type="synonym">Lappa major</name>
    <dbReference type="NCBI Taxonomy" id="4217"/>
    <lineage>
        <taxon>Eukaryota</taxon>
        <taxon>Viridiplantae</taxon>
        <taxon>Streptophyta</taxon>
        <taxon>Embryophyta</taxon>
        <taxon>Tracheophyta</taxon>
        <taxon>Spermatophyta</taxon>
        <taxon>Magnoliopsida</taxon>
        <taxon>eudicotyledons</taxon>
        <taxon>Gunneridae</taxon>
        <taxon>Pentapetalae</taxon>
        <taxon>asterids</taxon>
        <taxon>campanulids</taxon>
        <taxon>Asterales</taxon>
        <taxon>Asteraceae</taxon>
        <taxon>Carduoideae</taxon>
        <taxon>Cardueae</taxon>
        <taxon>Arctiinae</taxon>
        <taxon>Arctium</taxon>
    </lineage>
</organism>
<evidence type="ECO:0000313" key="2">
    <source>
        <dbReference type="Proteomes" id="UP001055879"/>
    </source>
</evidence>
<accession>A0ACB9C0E1</accession>
<evidence type="ECO:0000313" key="1">
    <source>
        <dbReference type="EMBL" id="KAI3727703.1"/>
    </source>
</evidence>
<keyword evidence="2" id="KW-1185">Reference proteome</keyword>
<sequence>MEDLGFVSSSDPLSVSSTFGISWHLGFSSAATFGKLSTLISDRDIKSFINQADLWGDSDSGSANFVSGMQARIYPGKNRRLDDLWAIAVPRRKIWLVCIPLDGWGEGDLVLGFTRCSSEWMAAGETV</sequence>
<dbReference type="Proteomes" id="UP001055879">
    <property type="component" value="Linkage Group LG05"/>
</dbReference>
<dbReference type="EMBL" id="CM042051">
    <property type="protein sequence ID" value="KAI3727703.1"/>
    <property type="molecule type" value="Genomic_DNA"/>
</dbReference>
<reference evidence="1 2" key="2">
    <citation type="journal article" date="2022" name="Mol. Ecol. Resour.">
        <title>The genomes of chicory, endive, great burdock and yacon provide insights into Asteraceae paleo-polyploidization history and plant inulin production.</title>
        <authorList>
            <person name="Fan W."/>
            <person name="Wang S."/>
            <person name="Wang H."/>
            <person name="Wang A."/>
            <person name="Jiang F."/>
            <person name="Liu H."/>
            <person name="Zhao H."/>
            <person name="Xu D."/>
            <person name="Zhang Y."/>
        </authorList>
    </citation>
    <scope>NUCLEOTIDE SEQUENCE [LARGE SCALE GENOMIC DNA]</scope>
    <source>
        <strain evidence="2">cv. Niubang</strain>
    </source>
</reference>
<reference evidence="2" key="1">
    <citation type="journal article" date="2022" name="Mol. Ecol. Resour.">
        <title>The genomes of chicory, endive, great burdock and yacon provide insights into Asteraceae palaeo-polyploidization history and plant inulin production.</title>
        <authorList>
            <person name="Fan W."/>
            <person name="Wang S."/>
            <person name="Wang H."/>
            <person name="Wang A."/>
            <person name="Jiang F."/>
            <person name="Liu H."/>
            <person name="Zhao H."/>
            <person name="Xu D."/>
            <person name="Zhang Y."/>
        </authorList>
    </citation>
    <scope>NUCLEOTIDE SEQUENCE [LARGE SCALE GENOMIC DNA]</scope>
    <source>
        <strain evidence="2">cv. Niubang</strain>
    </source>
</reference>